<dbReference type="AlphaFoldDB" id="A0A101EJW7"/>
<comment type="caution">
    <text evidence="2">The sequence shown here is derived from an EMBL/GenBank/DDBJ whole genome shotgun (WGS) entry which is preliminary data.</text>
</comment>
<dbReference type="EMBL" id="LGFD01000070">
    <property type="protein sequence ID" value="KUK16739.1"/>
    <property type="molecule type" value="Genomic_DNA"/>
</dbReference>
<protein>
    <recommendedName>
        <fullName evidence="4">DNA double-strand break repair Rad50 ATPase</fullName>
    </recommendedName>
</protein>
<feature type="coiled-coil region" evidence="1">
    <location>
        <begin position="194"/>
        <end position="228"/>
    </location>
</feature>
<sequence>MVMDMKWLKVWLLMALLVGSIIPAGLSLADENATIENETEYLPPEIQNITQEEKIANQIVVALERLSNITTKLINNVNLPENSSIMRHYQLAEQYKEVATNAYESDDYYNTIINGLTAMHHYREVLKSFERGKEELKERLPEEIKRMEGYFRMAEKTIEIAQRQGIDVGNTTTLLQETKDAYKAVLEDIKAKDFEKAREDLEIAREKKAALDEELRRIRKELVEANADKIVNEFLEKGARGIETAEKVVEMAEEKGYDANELQERLEAFKEIYSEVKALADEGKYDEALQVMRENTETIKEFHRAMAFLQKKFHEREVQERLGDLKGFLREMTIRIQKDSRELRELGRRGVDTKRAELQLKTSIQEIRLGIELLKNRKPAEAKMHFAIALDMLHKVDEFILRHA</sequence>
<organism evidence="2 3">
    <name type="scientific">Thermococcus sibiricus</name>
    <dbReference type="NCBI Taxonomy" id="172049"/>
    <lineage>
        <taxon>Archaea</taxon>
        <taxon>Methanobacteriati</taxon>
        <taxon>Methanobacteriota</taxon>
        <taxon>Thermococci</taxon>
        <taxon>Thermococcales</taxon>
        <taxon>Thermococcaceae</taxon>
        <taxon>Thermococcus</taxon>
    </lineage>
</organism>
<dbReference type="Proteomes" id="UP000053911">
    <property type="component" value="Unassembled WGS sequence"/>
</dbReference>
<proteinExistence type="predicted"/>
<dbReference type="PATRIC" id="fig|172049.5.peg.203"/>
<name>A0A101EJW7_9EURY</name>
<reference evidence="3" key="1">
    <citation type="journal article" date="2015" name="MBio">
        <title>Genome-Resolved Metagenomic Analysis Reveals Roles for Candidate Phyla and Other Microbial Community Members in Biogeochemical Transformations in Oil Reservoirs.</title>
        <authorList>
            <person name="Hu P."/>
            <person name="Tom L."/>
            <person name="Singh A."/>
            <person name="Thomas B.C."/>
            <person name="Baker B.J."/>
            <person name="Piceno Y.M."/>
            <person name="Andersen G.L."/>
            <person name="Banfield J.F."/>
        </authorList>
    </citation>
    <scope>NUCLEOTIDE SEQUENCE [LARGE SCALE GENOMIC DNA]</scope>
</reference>
<accession>A0A101EJW7</accession>
<evidence type="ECO:0000313" key="2">
    <source>
        <dbReference type="EMBL" id="KUK16739.1"/>
    </source>
</evidence>
<evidence type="ECO:0008006" key="4">
    <source>
        <dbReference type="Google" id="ProtNLM"/>
    </source>
</evidence>
<keyword evidence="1" id="KW-0175">Coiled coil</keyword>
<gene>
    <name evidence="2" type="ORF">XD54_1966</name>
</gene>
<evidence type="ECO:0000256" key="1">
    <source>
        <dbReference type="SAM" id="Coils"/>
    </source>
</evidence>
<evidence type="ECO:0000313" key="3">
    <source>
        <dbReference type="Proteomes" id="UP000053911"/>
    </source>
</evidence>